<dbReference type="AlphaFoldDB" id="C0EGY2"/>
<gene>
    <name evidence="1" type="ORF">CLOSTMETH_03126</name>
</gene>
<evidence type="ECO:0000313" key="1">
    <source>
        <dbReference type="EMBL" id="EEG29235.1"/>
    </source>
</evidence>
<reference evidence="1 2" key="1">
    <citation type="submission" date="2009-01" db="EMBL/GenBank/DDBJ databases">
        <authorList>
            <person name="Fulton L."/>
            <person name="Clifton S."/>
            <person name="Fulton B."/>
            <person name="Xu J."/>
            <person name="Minx P."/>
            <person name="Pepin K.H."/>
            <person name="Johnson M."/>
            <person name="Bhonagiri V."/>
            <person name="Nash W.E."/>
            <person name="Mardis E.R."/>
            <person name="Wilson R.K."/>
        </authorList>
    </citation>
    <scope>NUCLEOTIDE SEQUENCE [LARGE SCALE GENOMIC DNA]</scope>
    <source>
        <strain evidence="1 2">DSM 5476</strain>
    </source>
</reference>
<dbReference type="HOGENOM" id="CLU_3006142_0_0_9"/>
<sequence length="56" mass="6970">MKPKSGPAFPDRYLSWTDWCGFNEQRNKNWWVQHRFWASSILLYEKWIETEMKCQD</sequence>
<evidence type="ECO:0000313" key="2">
    <source>
        <dbReference type="Proteomes" id="UP000003340"/>
    </source>
</evidence>
<accession>C0EGY2</accession>
<dbReference type="EMBL" id="ACEC01000113">
    <property type="protein sequence ID" value="EEG29235.1"/>
    <property type="molecule type" value="Genomic_DNA"/>
</dbReference>
<dbReference type="STRING" id="537013.CLOSTMETH_03126"/>
<organism evidence="1 2">
    <name type="scientific">[Clostridium] methylpentosum DSM 5476</name>
    <dbReference type="NCBI Taxonomy" id="537013"/>
    <lineage>
        <taxon>Bacteria</taxon>
        <taxon>Bacillati</taxon>
        <taxon>Bacillota</taxon>
        <taxon>Clostridia</taxon>
        <taxon>Eubacteriales</taxon>
        <taxon>Oscillospiraceae</taxon>
        <taxon>Oscillospiraceae incertae sedis</taxon>
    </lineage>
</organism>
<name>C0EGY2_9FIRM</name>
<dbReference type="Proteomes" id="UP000003340">
    <property type="component" value="Unassembled WGS sequence"/>
</dbReference>
<proteinExistence type="predicted"/>
<protein>
    <submittedName>
        <fullName evidence="1">Uncharacterized protein</fullName>
    </submittedName>
</protein>
<keyword evidence="2" id="KW-1185">Reference proteome</keyword>
<reference evidence="1 2" key="2">
    <citation type="submission" date="2009-02" db="EMBL/GenBank/DDBJ databases">
        <title>Draft genome sequence of Clostridium methylpentosum (DSM 5476).</title>
        <authorList>
            <person name="Sudarsanam P."/>
            <person name="Ley R."/>
            <person name="Guruge J."/>
            <person name="Turnbaugh P.J."/>
            <person name="Mahowald M."/>
            <person name="Liep D."/>
            <person name="Gordon J."/>
        </authorList>
    </citation>
    <scope>NUCLEOTIDE SEQUENCE [LARGE SCALE GENOMIC DNA]</scope>
    <source>
        <strain evidence="1 2">DSM 5476</strain>
    </source>
</reference>
<comment type="caution">
    <text evidence="1">The sequence shown here is derived from an EMBL/GenBank/DDBJ whole genome shotgun (WGS) entry which is preliminary data.</text>
</comment>